<name>A0A9P4K165_9PLEO</name>
<dbReference type="EMBL" id="ML986773">
    <property type="protein sequence ID" value="KAF2258280.1"/>
    <property type="molecule type" value="Genomic_DNA"/>
</dbReference>
<accession>A0A9P4K165</accession>
<dbReference type="Proteomes" id="UP000800093">
    <property type="component" value="Unassembled WGS sequence"/>
</dbReference>
<organism evidence="1 2">
    <name type="scientific">Lojkania enalia</name>
    <dbReference type="NCBI Taxonomy" id="147567"/>
    <lineage>
        <taxon>Eukaryota</taxon>
        <taxon>Fungi</taxon>
        <taxon>Dikarya</taxon>
        <taxon>Ascomycota</taxon>
        <taxon>Pezizomycotina</taxon>
        <taxon>Dothideomycetes</taxon>
        <taxon>Pleosporomycetidae</taxon>
        <taxon>Pleosporales</taxon>
        <taxon>Pleosporales incertae sedis</taxon>
        <taxon>Lojkania</taxon>
    </lineage>
</organism>
<comment type="caution">
    <text evidence="1">The sequence shown here is derived from an EMBL/GenBank/DDBJ whole genome shotgun (WGS) entry which is preliminary data.</text>
</comment>
<proteinExistence type="predicted"/>
<reference evidence="2" key="1">
    <citation type="journal article" date="2020" name="Stud. Mycol.">
        <title>101 Dothideomycetes genomes: A test case for predicting lifestyles and emergence of pathogens.</title>
        <authorList>
            <person name="Haridas S."/>
            <person name="Albert R."/>
            <person name="Binder M."/>
            <person name="Bloem J."/>
            <person name="LaButti K."/>
            <person name="Salamov A."/>
            <person name="Andreopoulos B."/>
            <person name="Baker S."/>
            <person name="Barry K."/>
            <person name="Bills G."/>
            <person name="Bluhm B."/>
            <person name="Cannon C."/>
            <person name="Castanera R."/>
            <person name="Culley D."/>
            <person name="Daum C."/>
            <person name="Ezra D."/>
            <person name="Gonzalez J."/>
            <person name="Henrissat B."/>
            <person name="Kuo A."/>
            <person name="Liang C."/>
            <person name="Lipzen A."/>
            <person name="Lutzoni F."/>
            <person name="Magnuson J."/>
            <person name="Mondo S."/>
            <person name="Nolan M."/>
            <person name="Ohm R."/>
            <person name="Pangilinan J."/>
            <person name="Park H.-J."/>
            <person name="Ramirez L."/>
            <person name="Alfaro M."/>
            <person name="Sun H."/>
            <person name="Tritt A."/>
            <person name="Yoshinaga Y."/>
            <person name="Zwiers L.-H."/>
            <person name="Turgeon B."/>
            <person name="Goodwin S."/>
            <person name="Spatafora J."/>
            <person name="Crous P."/>
            <person name="Grigoriev I."/>
        </authorList>
    </citation>
    <scope>NUCLEOTIDE SEQUENCE [LARGE SCALE GENOMIC DNA]</scope>
    <source>
        <strain evidence="2">CBS 304.66</strain>
    </source>
</reference>
<dbReference type="OrthoDB" id="5355007at2759"/>
<dbReference type="AlphaFoldDB" id="A0A9P4K165"/>
<evidence type="ECO:0000313" key="1">
    <source>
        <dbReference type="EMBL" id="KAF2258280.1"/>
    </source>
</evidence>
<sequence length="148" mass="15858">MSSNSKPLTLSTTTAQASISPQLRNTIYSLLLSGPGIPNIQSTLEHELATSGFISNLKAYITSLLRSGECTTLDQVTERVLQKVSQGIAAPNGTNGVNGTANGVNGYKADADDEIDLRVPERAVREGVRVVRRELERVCDVTVEGEDK</sequence>
<keyword evidence="2" id="KW-1185">Reference proteome</keyword>
<evidence type="ECO:0000313" key="2">
    <source>
        <dbReference type="Proteomes" id="UP000800093"/>
    </source>
</evidence>
<gene>
    <name evidence="1" type="ORF">CC78DRAFT_549255</name>
</gene>
<protein>
    <submittedName>
        <fullName evidence="1">Uncharacterized protein</fullName>
    </submittedName>
</protein>